<sequence>MESEFDHQYAERSPDGCDAASLLVQCPLADVSVTACNLPGALRPDSSDARHANIKDAVRPLLRFGQLQESISRRIQWWRPAPAVQIIAGAAGAGLFAWASKIPNRTKLAMRQGADGRHDYNMWIAHMELVQ</sequence>
<organism evidence="1 2">
    <name type="scientific">Purpureocillium lilacinum</name>
    <name type="common">Paecilomyces lilacinus</name>
    <dbReference type="NCBI Taxonomy" id="33203"/>
    <lineage>
        <taxon>Eukaryota</taxon>
        <taxon>Fungi</taxon>
        <taxon>Dikarya</taxon>
        <taxon>Ascomycota</taxon>
        <taxon>Pezizomycotina</taxon>
        <taxon>Sordariomycetes</taxon>
        <taxon>Hypocreomycetidae</taxon>
        <taxon>Hypocreales</taxon>
        <taxon>Ophiocordycipitaceae</taxon>
        <taxon>Purpureocillium</taxon>
    </lineage>
</organism>
<comment type="caution">
    <text evidence="1">The sequence shown here is derived from an EMBL/GenBank/DDBJ whole genome shotgun (WGS) entry which is preliminary data.</text>
</comment>
<dbReference type="Proteomes" id="UP000245956">
    <property type="component" value="Unassembled WGS sequence"/>
</dbReference>
<dbReference type="AlphaFoldDB" id="A0A2U3DSL0"/>
<proteinExistence type="predicted"/>
<gene>
    <name evidence="1" type="ORF">PCL_07288</name>
</gene>
<name>A0A2U3DSL0_PURLI</name>
<accession>A0A2U3DSL0</accession>
<protein>
    <submittedName>
        <fullName evidence="1">Uncharacterized protein</fullName>
    </submittedName>
</protein>
<evidence type="ECO:0000313" key="1">
    <source>
        <dbReference type="EMBL" id="PWI65238.1"/>
    </source>
</evidence>
<evidence type="ECO:0000313" key="2">
    <source>
        <dbReference type="Proteomes" id="UP000245956"/>
    </source>
</evidence>
<reference evidence="1 2" key="1">
    <citation type="journal article" date="2016" name="Front. Microbiol.">
        <title>Genome and transcriptome sequences reveal the specific parasitism of the nematophagous Purpureocillium lilacinum 36-1.</title>
        <authorList>
            <person name="Xie J."/>
            <person name="Li S."/>
            <person name="Mo C."/>
            <person name="Xiao X."/>
            <person name="Peng D."/>
            <person name="Wang G."/>
            <person name="Xiao Y."/>
        </authorList>
    </citation>
    <scope>NUCLEOTIDE SEQUENCE [LARGE SCALE GENOMIC DNA]</scope>
    <source>
        <strain evidence="1 2">36-1</strain>
    </source>
</reference>
<dbReference type="EMBL" id="LCWV01000036">
    <property type="protein sequence ID" value="PWI65238.1"/>
    <property type="molecule type" value="Genomic_DNA"/>
</dbReference>